<feature type="modified residue" description="N6-carboxylysine" evidence="5">
    <location>
        <position position="150"/>
    </location>
</feature>
<dbReference type="EC" id="3.5.2.2" evidence="7"/>
<name>A0A6J4SAG8_9ACTN</name>
<dbReference type="NCBIfam" id="TIGR02033">
    <property type="entry name" value="D-hydantoinase"/>
    <property type="match status" value="1"/>
</dbReference>
<dbReference type="PANTHER" id="PTHR11647:SF1">
    <property type="entry name" value="COLLAPSIN RESPONSE MEDIATOR PROTEIN"/>
    <property type="match status" value="1"/>
</dbReference>
<comment type="cofactor">
    <cofactor evidence="1">
        <name>Zn(2+)</name>
        <dbReference type="ChEBI" id="CHEBI:29105"/>
    </cofactor>
</comment>
<dbReference type="PANTHER" id="PTHR11647">
    <property type="entry name" value="HYDRANTOINASE/DIHYDROPYRIMIDINASE FAMILY MEMBER"/>
    <property type="match status" value="1"/>
</dbReference>
<dbReference type="Pfam" id="PF01979">
    <property type="entry name" value="Amidohydro_1"/>
    <property type="match status" value="1"/>
</dbReference>
<proteinExistence type="inferred from homology"/>
<evidence type="ECO:0000313" key="7">
    <source>
        <dbReference type="EMBL" id="CAA9494133.1"/>
    </source>
</evidence>
<dbReference type="FunFam" id="3.20.20.140:FF:000076">
    <property type="entry name" value="Dihydropyrimidinase like 2"/>
    <property type="match status" value="1"/>
</dbReference>
<dbReference type="SUPFAM" id="SSF51556">
    <property type="entry name" value="Metallo-dependent hydrolases"/>
    <property type="match status" value="1"/>
</dbReference>
<dbReference type="EMBL" id="CADCVI010000244">
    <property type="protein sequence ID" value="CAA9494133.1"/>
    <property type="molecule type" value="Genomic_DNA"/>
</dbReference>
<comment type="similarity">
    <text evidence="2">Belongs to the metallo-dependent hydrolases superfamily. Hydantoinase/dihydropyrimidinase family.</text>
</comment>
<evidence type="ECO:0000256" key="1">
    <source>
        <dbReference type="ARBA" id="ARBA00001947"/>
    </source>
</evidence>
<organism evidence="7">
    <name type="scientific">uncultured Rubrobacteraceae bacterium</name>
    <dbReference type="NCBI Taxonomy" id="349277"/>
    <lineage>
        <taxon>Bacteria</taxon>
        <taxon>Bacillati</taxon>
        <taxon>Actinomycetota</taxon>
        <taxon>Rubrobacteria</taxon>
        <taxon>Rubrobacterales</taxon>
        <taxon>Rubrobacteraceae</taxon>
        <taxon>environmental samples</taxon>
    </lineage>
</organism>
<keyword evidence="4 7" id="KW-0378">Hydrolase</keyword>
<sequence length="467" mass="50267">MSKLLFTGGRIVTADGSFEADVLVEDEKITAVGTDLTADGAETVDASGKLVMPGFIDAHTHMAMPFGGTVTTDDWDTGTAAAAAGGTTTIIDFSLQEEGGTLAQAIDTWREKARDKAIIDYGLHVAIADLREDIKPELATLREKGVSSVKIFMAYKGTPLYTEDDDLFEVLQLSKEAGVLVMVHAENGDVVAKLQEQALSRGDTAPRFHALTRPPEVEAEATARAIRLAEVAEAPILVVHVSCAPALEEIHRAHERGQTVYGETCPQYLALEYEDLARPGFEGAKYVCSPPLRDPSNRPALWNGLKFGDLQIFGSDHCAFDYEGQKDMGRDDFTKIPNGIPGAEERAQVLWTLGVREGKLSENQFVAVLSTNQARIYGAYPQKGALVPGADADIVLWDPELSATATVGNRHGNSDYTPYEGMSFTGGPASVYVRGGLVYKDGEVVGEHGSGRFVERSFTAPDLTVRA</sequence>
<accession>A0A6J4SAG8</accession>
<evidence type="ECO:0000259" key="6">
    <source>
        <dbReference type="Pfam" id="PF01979"/>
    </source>
</evidence>
<reference evidence="7" key="1">
    <citation type="submission" date="2020-02" db="EMBL/GenBank/DDBJ databases">
        <authorList>
            <person name="Meier V. D."/>
        </authorList>
    </citation>
    <scope>NUCLEOTIDE SEQUENCE</scope>
    <source>
        <strain evidence="7">AVDCRST_MAG25</strain>
    </source>
</reference>
<dbReference type="InterPro" id="IPR050378">
    <property type="entry name" value="Metallo-dep_Hydrolases_sf"/>
</dbReference>
<dbReference type="GO" id="GO:0046872">
    <property type="term" value="F:metal ion binding"/>
    <property type="evidence" value="ECO:0007669"/>
    <property type="project" value="UniProtKB-KW"/>
</dbReference>
<dbReference type="CDD" id="cd01314">
    <property type="entry name" value="D-HYD"/>
    <property type="match status" value="1"/>
</dbReference>
<dbReference type="SUPFAM" id="SSF51338">
    <property type="entry name" value="Composite domain of metallo-dependent hydrolases"/>
    <property type="match status" value="1"/>
</dbReference>
<keyword evidence="3" id="KW-0479">Metal-binding</keyword>
<evidence type="ECO:0000256" key="5">
    <source>
        <dbReference type="PIRSR" id="PIRSR611778-50"/>
    </source>
</evidence>
<dbReference type="InterPro" id="IPR011778">
    <property type="entry name" value="Hydantoinase/dihydroPyrase"/>
</dbReference>
<dbReference type="InterPro" id="IPR032466">
    <property type="entry name" value="Metal_Hydrolase"/>
</dbReference>
<dbReference type="Gene3D" id="2.30.40.10">
    <property type="entry name" value="Urease, subunit C, domain 1"/>
    <property type="match status" value="1"/>
</dbReference>
<comment type="PTM">
    <text evidence="5">Carbamylation allows a single lysine to coordinate two divalent metal cations.</text>
</comment>
<evidence type="ECO:0000256" key="2">
    <source>
        <dbReference type="ARBA" id="ARBA00008829"/>
    </source>
</evidence>
<dbReference type="GO" id="GO:0005829">
    <property type="term" value="C:cytosol"/>
    <property type="evidence" value="ECO:0007669"/>
    <property type="project" value="TreeGrafter"/>
</dbReference>
<evidence type="ECO:0000256" key="3">
    <source>
        <dbReference type="ARBA" id="ARBA00022723"/>
    </source>
</evidence>
<dbReference type="InterPro" id="IPR006680">
    <property type="entry name" value="Amidohydro-rel"/>
</dbReference>
<evidence type="ECO:0000256" key="4">
    <source>
        <dbReference type="ARBA" id="ARBA00022801"/>
    </source>
</evidence>
<protein>
    <submittedName>
        <fullName evidence="7">Dihydropyrimidinase @ D-hydantoinase</fullName>
        <ecNumber evidence="7">3.5.2.2</ecNumber>
    </submittedName>
</protein>
<dbReference type="AlphaFoldDB" id="A0A6J4SAG8"/>
<gene>
    <name evidence="7" type="ORF">AVDCRST_MAG25-3533</name>
</gene>
<dbReference type="InterPro" id="IPR011059">
    <property type="entry name" value="Metal-dep_hydrolase_composite"/>
</dbReference>
<dbReference type="Gene3D" id="3.20.20.140">
    <property type="entry name" value="Metal-dependent hydrolases"/>
    <property type="match status" value="1"/>
</dbReference>
<dbReference type="GO" id="GO:0004157">
    <property type="term" value="F:dihydropyrimidinase activity"/>
    <property type="evidence" value="ECO:0007669"/>
    <property type="project" value="UniProtKB-EC"/>
</dbReference>
<feature type="domain" description="Amidohydrolase-related" evidence="6">
    <location>
        <begin position="50"/>
        <end position="438"/>
    </location>
</feature>